<feature type="region of interest" description="Disordered" evidence="1">
    <location>
        <begin position="106"/>
        <end position="126"/>
    </location>
</feature>
<feature type="region of interest" description="Disordered" evidence="1">
    <location>
        <begin position="1"/>
        <end position="51"/>
    </location>
</feature>
<keyword evidence="3" id="KW-1185">Reference proteome</keyword>
<reference evidence="2 3" key="1">
    <citation type="journal article" date="2023" name="Mol. Biol. Evol.">
        <title>Genomics of Secondarily Temperate Adaptation in the Only Non-Antarctic Icefish.</title>
        <authorList>
            <person name="Rivera-Colon A.G."/>
            <person name="Rayamajhi N."/>
            <person name="Minhas B.F."/>
            <person name="Madrigal G."/>
            <person name="Bilyk K.T."/>
            <person name="Yoon V."/>
            <person name="Hune M."/>
            <person name="Gregory S."/>
            <person name="Cheng C.H.C."/>
            <person name="Catchen J.M."/>
        </authorList>
    </citation>
    <scope>NUCLEOTIDE SEQUENCE [LARGE SCALE GENOMIC DNA]</scope>
    <source>
        <strain evidence="2">JC2023a</strain>
    </source>
</reference>
<evidence type="ECO:0000313" key="2">
    <source>
        <dbReference type="EMBL" id="KAK5876148.1"/>
    </source>
</evidence>
<comment type="caution">
    <text evidence="2">The sequence shown here is derived from an EMBL/GenBank/DDBJ whole genome shotgun (WGS) entry which is preliminary data.</text>
</comment>
<sequence>MYLLSHSADFGSKMAGNTADPAETRAEPKLTKKQLKAQETTTGCSSAPWNKPNFSAEIPLAHMLSCNLNKQHTKPDLKSMQSLTECQQLLQKLAEEVNSIDQVKRVSEKAAPVGGSREPGSLQNSRRLILKRAEELELH</sequence>
<gene>
    <name evidence="2" type="ORF">CesoFtcFv8_027145</name>
</gene>
<name>A0AAN8B0I0_9TELE</name>
<dbReference type="Proteomes" id="UP001335648">
    <property type="component" value="Unassembled WGS sequence"/>
</dbReference>
<evidence type="ECO:0000256" key="1">
    <source>
        <dbReference type="SAM" id="MobiDB-lite"/>
    </source>
</evidence>
<protein>
    <submittedName>
        <fullName evidence="2">Uncharacterized protein</fullName>
    </submittedName>
</protein>
<proteinExistence type="predicted"/>
<feature type="compositionally biased region" description="Polar residues" evidence="1">
    <location>
        <begin position="37"/>
        <end position="48"/>
    </location>
</feature>
<accession>A0AAN8B0I0</accession>
<evidence type="ECO:0000313" key="3">
    <source>
        <dbReference type="Proteomes" id="UP001335648"/>
    </source>
</evidence>
<dbReference type="EMBL" id="JAULUE010002068">
    <property type="protein sequence ID" value="KAK5876148.1"/>
    <property type="molecule type" value="Genomic_DNA"/>
</dbReference>
<organism evidence="2 3">
    <name type="scientific">Champsocephalus esox</name>
    <name type="common">pike icefish</name>
    <dbReference type="NCBI Taxonomy" id="159716"/>
    <lineage>
        <taxon>Eukaryota</taxon>
        <taxon>Metazoa</taxon>
        <taxon>Chordata</taxon>
        <taxon>Craniata</taxon>
        <taxon>Vertebrata</taxon>
        <taxon>Euteleostomi</taxon>
        <taxon>Actinopterygii</taxon>
        <taxon>Neopterygii</taxon>
        <taxon>Teleostei</taxon>
        <taxon>Neoteleostei</taxon>
        <taxon>Acanthomorphata</taxon>
        <taxon>Eupercaria</taxon>
        <taxon>Perciformes</taxon>
        <taxon>Notothenioidei</taxon>
        <taxon>Channichthyidae</taxon>
        <taxon>Champsocephalus</taxon>
    </lineage>
</organism>
<dbReference type="AlphaFoldDB" id="A0AAN8B0I0"/>